<dbReference type="InterPro" id="IPR016181">
    <property type="entry name" value="Acyl_CoA_acyltransferase"/>
</dbReference>
<comment type="caution">
    <text evidence="5">The sequence shown here is derived from an EMBL/GenBank/DDBJ whole genome shotgun (WGS) entry which is preliminary data.</text>
</comment>
<accession>A0A942Z7Q2</accession>
<organism evidence="5 6">
    <name type="scientific">Anaeromonas frigoriresistens</name>
    <dbReference type="NCBI Taxonomy" id="2683708"/>
    <lineage>
        <taxon>Bacteria</taxon>
        <taxon>Bacillati</taxon>
        <taxon>Bacillota</taxon>
        <taxon>Tissierellia</taxon>
        <taxon>Tissierellales</taxon>
        <taxon>Thermohalobacteraceae</taxon>
        <taxon>Anaeromonas</taxon>
    </lineage>
</organism>
<dbReference type="InterPro" id="IPR051531">
    <property type="entry name" value="N-acetyltransferase"/>
</dbReference>
<dbReference type="AlphaFoldDB" id="A0A942Z7Q2"/>
<evidence type="ECO:0000313" key="5">
    <source>
        <dbReference type="EMBL" id="MBS4537488.1"/>
    </source>
</evidence>
<dbReference type="Gene3D" id="3.40.630.30">
    <property type="match status" value="1"/>
</dbReference>
<keyword evidence="1" id="KW-0808">Transferase</keyword>
<gene>
    <name evidence="5" type="ORF">GOQ27_03385</name>
</gene>
<evidence type="ECO:0000313" key="6">
    <source>
        <dbReference type="Proteomes" id="UP000724672"/>
    </source>
</evidence>
<dbReference type="EMBL" id="WSFT01000016">
    <property type="protein sequence ID" value="MBS4537488.1"/>
    <property type="molecule type" value="Genomic_DNA"/>
</dbReference>
<name>A0A942Z7Q2_9FIRM</name>
<dbReference type="GO" id="GO:0005737">
    <property type="term" value="C:cytoplasm"/>
    <property type="evidence" value="ECO:0007669"/>
    <property type="project" value="TreeGrafter"/>
</dbReference>
<dbReference type="GO" id="GO:0008999">
    <property type="term" value="F:protein-N-terminal-alanine acetyltransferase activity"/>
    <property type="evidence" value="ECO:0007669"/>
    <property type="project" value="TreeGrafter"/>
</dbReference>
<dbReference type="PANTHER" id="PTHR43792:SF8">
    <property type="entry name" value="[RIBOSOMAL PROTEIN US5]-ALANINE N-ACETYLTRANSFERASE"/>
    <property type="match status" value="1"/>
</dbReference>
<dbReference type="PANTHER" id="PTHR43792">
    <property type="entry name" value="GNAT FAMILY, PUTATIVE (AFU_ORTHOLOGUE AFUA_3G00765)-RELATED-RELATED"/>
    <property type="match status" value="1"/>
</dbReference>
<evidence type="ECO:0000256" key="2">
    <source>
        <dbReference type="ARBA" id="ARBA00023315"/>
    </source>
</evidence>
<evidence type="ECO:0000259" key="4">
    <source>
        <dbReference type="PROSITE" id="PS51186"/>
    </source>
</evidence>
<proteinExistence type="inferred from homology"/>
<feature type="domain" description="N-acetyltransferase" evidence="4">
    <location>
        <begin position="4"/>
        <end position="169"/>
    </location>
</feature>
<dbReference type="Proteomes" id="UP000724672">
    <property type="component" value="Unassembled WGS sequence"/>
</dbReference>
<dbReference type="InterPro" id="IPR000182">
    <property type="entry name" value="GNAT_dom"/>
</dbReference>
<comment type="similarity">
    <text evidence="3">Belongs to the acetyltransferase family. RimJ subfamily.</text>
</comment>
<reference evidence="5" key="1">
    <citation type="submission" date="2019-12" db="EMBL/GenBank/DDBJ databases">
        <title>Clostridiaceae gen. nov. sp. nov., isolated from sediment in Xinjiang, China.</title>
        <authorList>
            <person name="Zhang R."/>
        </authorList>
    </citation>
    <scope>NUCLEOTIDE SEQUENCE</scope>
    <source>
        <strain evidence="5">D2Q-11</strain>
    </source>
</reference>
<dbReference type="PROSITE" id="PS51186">
    <property type="entry name" value="GNAT"/>
    <property type="match status" value="1"/>
</dbReference>
<sequence>MEKITIELISRSNAIEVLEFERENRQFFESTLPSRGDKYYEEEFFMEIIEEIIEEQTEGQCYMYVIRNELGKVVGRVNLFSVVRGMFEKAEIGYRIGQKHNGKGYATKAVELAIDEGFNKYNLHRIEAGTSPNNIGSQIVLIKNGFQFIGRTRDVIRINNKWEDGILFERLNNK</sequence>
<evidence type="ECO:0000256" key="3">
    <source>
        <dbReference type="ARBA" id="ARBA00038502"/>
    </source>
</evidence>
<protein>
    <submittedName>
        <fullName evidence="5">GNAT family N-acetyltransferase</fullName>
    </submittedName>
</protein>
<keyword evidence="2" id="KW-0012">Acyltransferase</keyword>
<keyword evidence="6" id="KW-1185">Reference proteome</keyword>
<dbReference type="RefSeq" id="WP_203365412.1">
    <property type="nucleotide sequence ID" value="NZ_WSFT01000016.1"/>
</dbReference>
<dbReference type="Pfam" id="PF13302">
    <property type="entry name" value="Acetyltransf_3"/>
    <property type="match status" value="1"/>
</dbReference>
<evidence type="ECO:0000256" key="1">
    <source>
        <dbReference type="ARBA" id="ARBA00022679"/>
    </source>
</evidence>
<dbReference type="SUPFAM" id="SSF55729">
    <property type="entry name" value="Acyl-CoA N-acyltransferases (Nat)"/>
    <property type="match status" value="1"/>
</dbReference>